<accession>A0A1I1V3V1</accession>
<dbReference type="AlphaFoldDB" id="A0A1I1V3V1"/>
<dbReference type="InterPro" id="IPR004995">
    <property type="entry name" value="Spore_Ger"/>
</dbReference>
<feature type="transmembrane region" description="Helical" evidence="3">
    <location>
        <begin position="384"/>
        <end position="404"/>
    </location>
</feature>
<sequence length="477" mass="52782">MNEIQTINAGDKHDLTIVSQNVKENEAHLKRIFENCADIVFRSFTSRFGTILIVYVDGLTDTKELDRRVIKLLTRSDDSDSQHIRERLEGEYGTEDEVTDLHEIVKRILYGQTAVFAEGLTSAVMIQVISFEHRSVNEPQLESSIRGPREAFTEVLQTNLSMLRRKINTPDLKMEELQIGELTRTRVMIAYLSNEVSDELLANVKNKLTSIRSKAILDANYIEESIEGSSFSLFPQIQNTERPDTVAASLIEGKIGIFVDGSPNVLLAPMTFWSGFQAADDHYERFLYVSAVRIIRIVLFVLSLLLPSFYVALTTYHPQMIPNTLLISIAAAREGVPFPTVIETFIMEIMFEGLREAGLRLPRAVGSAVSIVGALVIGESAVQAGLISAPIVIIVASTGIASFAIPRYNLSLPFRLLRFMLLALAGSLGFYGIAAGTTAILIHLCILESFGVSYLAPLASSKKFSAQDTLYRAPKKG</sequence>
<keyword evidence="3" id="KW-0812">Transmembrane</keyword>
<dbReference type="InterPro" id="IPR050768">
    <property type="entry name" value="UPF0353/GerABKA_families"/>
</dbReference>
<dbReference type="Proteomes" id="UP000198855">
    <property type="component" value="Unassembled WGS sequence"/>
</dbReference>
<keyword evidence="5" id="KW-1185">Reference proteome</keyword>
<evidence type="ECO:0000313" key="4">
    <source>
        <dbReference type="EMBL" id="SFD77717.1"/>
    </source>
</evidence>
<reference evidence="5" key="1">
    <citation type="submission" date="2016-10" db="EMBL/GenBank/DDBJ databases">
        <authorList>
            <person name="Varghese N."/>
            <person name="Submissions S."/>
        </authorList>
    </citation>
    <scope>NUCLEOTIDE SEQUENCE [LARGE SCALE GENOMIC DNA]</scope>
    <source>
        <strain evidence="5">CGMCC 1.10784</strain>
    </source>
</reference>
<dbReference type="STRING" id="1045775.SAMN05216378_1384"/>
<dbReference type="GO" id="GO:0016020">
    <property type="term" value="C:membrane"/>
    <property type="evidence" value="ECO:0007669"/>
    <property type="project" value="InterPro"/>
</dbReference>
<dbReference type="EMBL" id="FOMT01000001">
    <property type="protein sequence ID" value="SFD77717.1"/>
    <property type="molecule type" value="Genomic_DNA"/>
</dbReference>
<name>A0A1I1V3V1_9BACL</name>
<comment type="similarity">
    <text evidence="1">Belongs to the GerABKA family.</text>
</comment>
<evidence type="ECO:0000256" key="1">
    <source>
        <dbReference type="ARBA" id="ARBA00005278"/>
    </source>
</evidence>
<gene>
    <name evidence="4" type="ORF">SAMN05216378_1384</name>
</gene>
<keyword evidence="3" id="KW-1133">Transmembrane helix</keyword>
<dbReference type="GO" id="GO:0009847">
    <property type="term" value="P:spore germination"/>
    <property type="evidence" value="ECO:0007669"/>
    <property type="project" value="InterPro"/>
</dbReference>
<dbReference type="PANTHER" id="PTHR22550">
    <property type="entry name" value="SPORE GERMINATION PROTEIN"/>
    <property type="match status" value="1"/>
</dbReference>
<keyword evidence="2 3" id="KW-0472">Membrane</keyword>
<proteinExistence type="inferred from homology"/>
<organism evidence="4 5">
    <name type="scientific">Paenibacillus catalpae</name>
    <dbReference type="NCBI Taxonomy" id="1045775"/>
    <lineage>
        <taxon>Bacteria</taxon>
        <taxon>Bacillati</taxon>
        <taxon>Bacillota</taxon>
        <taxon>Bacilli</taxon>
        <taxon>Bacillales</taxon>
        <taxon>Paenibacillaceae</taxon>
        <taxon>Paenibacillus</taxon>
    </lineage>
</organism>
<evidence type="ECO:0000256" key="2">
    <source>
        <dbReference type="ARBA" id="ARBA00023136"/>
    </source>
</evidence>
<dbReference type="PANTHER" id="PTHR22550:SF5">
    <property type="entry name" value="LEUCINE ZIPPER PROTEIN 4"/>
    <property type="match status" value="1"/>
</dbReference>
<dbReference type="Pfam" id="PF03323">
    <property type="entry name" value="GerA"/>
    <property type="match status" value="1"/>
</dbReference>
<dbReference type="OrthoDB" id="1726708at2"/>
<dbReference type="RefSeq" id="WP_091182599.1">
    <property type="nucleotide sequence ID" value="NZ_FOMT01000001.1"/>
</dbReference>
<evidence type="ECO:0000256" key="3">
    <source>
        <dbReference type="SAM" id="Phobius"/>
    </source>
</evidence>
<evidence type="ECO:0000313" key="5">
    <source>
        <dbReference type="Proteomes" id="UP000198855"/>
    </source>
</evidence>
<dbReference type="PIRSF" id="PIRSF005690">
    <property type="entry name" value="GerBA"/>
    <property type="match status" value="1"/>
</dbReference>
<feature type="transmembrane region" description="Helical" evidence="3">
    <location>
        <begin position="416"/>
        <end position="434"/>
    </location>
</feature>
<feature type="transmembrane region" description="Helical" evidence="3">
    <location>
        <begin position="294"/>
        <end position="313"/>
    </location>
</feature>
<protein>
    <submittedName>
        <fullName evidence="4">Spore germination protein KA</fullName>
    </submittedName>
</protein>